<evidence type="ECO:0000313" key="3">
    <source>
        <dbReference type="Proteomes" id="UP000000226"/>
    </source>
</evidence>
<dbReference type="OrthoDB" id="756060at2759"/>
<dbReference type="PROSITE" id="PS51642">
    <property type="entry name" value="HEMOPEXIN_2"/>
    <property type="match status" value="2"/>
</dbReference>
<sequence>MTLNHWGSFGAYGINCSFETEGKEVYLFKGNKYVRIDYDSKQPIRKIKRGFPVLKGTIFEDGIDGCFTSHKENQVYLFKGENYVLMNFSPGTKDHTLVDVVKPIVDGWSSLRGILPLDNKGLIEFGYEDEFPFLH</sequence>
<name>V7BKL6_PHAVU</name>
<evidence type="ECO:0000313" key="2">
    <source>
        <dbReference type="EMBL" id="ESW17590.1"/>
    </source>
</evidence>
<dbReference type="SUPFAM" id="SSF50923">
    <property type="entry name" value="Hemopexin-like domain"/>
    <property type="match status" value="1"/>
</dbReference>
<dbReference type="InterPro" id="IPR018487">
    <property type="entry name" value="Hemopexin-like_repeat"/>
</dbReference>
<dbReference type="Proteomes" id="UP000000226">
    <property type="component" value="Chromosome 7"/>
</dbReference>
<dbReference type="STRING" id="3885.V7BKL6"/>
<dbReference type="SMART" id="SM00120">
    <property type="entry name" value="HX"/>
    <property type="match status" value="2"/>
</dbReference>
<dbReference type="Gene3D" id="2.110.10.10">
    <property type="entry name" value="Hemopexin-like domain"/>
    <property type="match status" value="1"/>
</dbReference>
<protein>
    <submittedName>
        <fullName evidence="2">Uncharacterized protein</fullName>
    </submittedName>
</protein>
<feature type="repeat" description="Hemopexin" evidence="1">
    <location>
        <begin position="11"/>
        <end position="54"/>
    </location>
</feature>
<accession>V7BKL6</accession>
<dbReference type="EMBL" id="CM002294">
    <property type="protein sequence ID" value="ESW17590.1"/>
    <property type="molecule type" value="Genomic_DNA"/>
</dbReference>
<evidence type="ECO:0000256" key="1">
    <source>
        <dbReference type="PROSITE-ProRule" id="PRU01011"/>
    </source>
</evidence>
<organism evidence="2 3">
    <name type="scientific">Phaseolus vulgaris</name>
    <name type="common">Kidney bean</name>
    <name type="synonym">French bean</name>
    <dbReference type="NCBI Taxonomy" id="3885"/>
    <lineage>
        <taxon>Eukaryota</taxon>
        <taxon>Viridiplantae</taxon>
        <taxon>Streptophyta</taxon>
        <taxon>Embryophyta</taxon>
        <taxon>Tracheophyta</taxon>
        <taxon>Spermatophyta</taxon>
        <taxon>Magnoliopsida</taxon>
        <taxon>eudicotyledons</taxon>
        <taxon>Gunneridae</taxon>
        <taxon>Pentapetalae</taxon>
        <taxon>rosids</taxon>
        <taxon>fabids</taxon>
        <taxon>Fabales</taxon>
        <taxon>Fabaceae</taxon>
        <taxon>Papilionoideae</taxon>
        <taxon>50 kb inversion clade</taxon>
        <taxon>NPAAA clade</taxon>
        <taxon>indigoferoid/millettioid clade</taxon>
        <taxon>Phaseoleae</taxon>
        <taxon>Phaseolus</taxon>
    </lineage>
</organism>
<feature type="repeat" description="Hemopexin" evidence="1">
    <location>
        <begin position="60"/>
        <end position="111"/>
    </location>
</feature>
<dbReference type="AlphaFoldDB" id="V7BKL6"/>
<dbReference type="OMA" id="FGYEDEF"/>
<keyword evidence="3" id="KW-1185">Reference proteome</keyword>
<reference evidence="3" key="1">
    <citation type="journal article" date="2014" name="Nat. Genet.">
        <title>A reference genome for common bean and genome-wide analysis of dual domestications.</title>
        <authorList>
            <person name="Schmutz J."/>
            <person name="McClean P.E."/>
            <person name="Mamidi S."/>
            <person name="Wu G.A."/>
            <person name="Cannon S.B."/>
            <person name="Grimwood J."/>
            <person name="Jenkins J."/>
            <person name="Shu S."/>
            <person name="Song Q."/>
            <person name="Chavarro C."/>
            <person name="Torres-Torres M."/>
            <person name="Geffroy V."/>
            <person name="Moghaddam S.M."/>
            <person name="Gao D."/>
            <person name="Abernathy B."/>
            <person name="Barry K."/>
            <person name="Blair M."/>
            <person name="Brick M.A."/>
            <person name="Chovatia M."/>
            <person name="Gepts P."/>
            <person name="Goodstein D.M."/>
            <person name="Gonzales M."/>
            <person name="Hellsten U."/>
            <person name="Hyten D.L."/>
            <person name="Jia G."/>
            <person name="Kelly J.D."/>
            <person name="Kudrna D."/>
            <person name="Lee R."/>
            <person name="Richard M.M."/>
            <person name="Miklas P.N."/>
            <person name="Osorno J.M."/>
            <person name="Rodrigues J."/>
            <person name="Thareau V."/>
            <person name="Urrea C.A."/>
            <person name="Wang M."/>
            <person name="Yu Y."/>
            <person name="Zhang M."/>
            <person name="Wing R.A."/>
            <person name="Cregan P.B."/>
            <person name="Rokhsar D.S."/>
            <person name="Jackson S.A."/>
        </authorList>
    </citation>
    <scope>NUCLEOTIDE SEQUENCE [LARGE SCALE GENOMIC DNA]</scope>
    <source>
        <strain evidence="3">cv. G19833</strain>
    </source>
</reference>
<dbReference type="InterPro" id="IPR036375">
    <property type="entry name" value="Hemopexin-like_dom_sf"/>
</dbReference>
<proteinExistence type="predicted"/>
<dbReference type="SMR" id="V7BKL6"/>
<dbReference type="Gramene" id="ESW17590">
    <property type="protein sequence ID" value="ESW17590"/>
    <property type="gene ID" value="PHAVU_007G252000g"/>
</dbReference>
<gene>
    <name evidence="2" type="ORF">PHAVU_007G252000g</name>
</gene>